<evidence type="ECO:0000256" key="2">
    <source>
        <dbReference type="ARBA" id="ARBA00008419"/>
    </source>
</evidence>
<dbReference type="PRINTS" id="PR00076">
    <property type="entry name" value="6PGDHDRGNASE"/>
</dbReference>
<sequence>MNIDKIAMIGCGSMGGGMSLLFAENGLEVSISDPSEEAMDKVLNRAEEEGLGGKLKKFKGGDYKSLCASLSSPKLLIFSLPHGDVGDKVLEGLTPYLTSNDIILDCGNEHFANTERRQHKCRSTGIHYLGIGVSGGYQAARQGPSMCPGGDEEALRTVMPLLERVAAKDKTGRSCVGAVGKGGSGHYVKTVHNGIEHGMMSAISEAWGVMRAMGMGIEEIGNVLKKWNEKGEFRGTFLIAIGADLAHKRDNKKELVLPTVADKVVQDITGEEGTGIWSNTEAIELHVPAPTLNVAHAFRLASAYLGDREKAKKVAGGGWPPRKLELEKGQKEVFVEDLRKATFATCLASYIQGLTDIDAANKKHEWNIDYAAVLQIWKAGCIIQADYISEELLAPVLDSETPKYINLLFNDRVVKDIRKCMGSLRKVVAKGVESDQVIPTLSASLEYFKIATGTNLPTSFYEAELDYFGAHMFDRKGEEGIRGPTEGKHHFEWKPARTADGQEER</sequence>
<comment type="subunit">
    <text evidence="6">Homodimer.</text>
</comment>
<evidence type="ECO:0000256" key="6">
    <source>
        <dbReference type="PIRNR" id="PIRNR000109"/>
    </source>
</evidence>
<evidence type="ECO:0000256" key="3">
    <source>
        <dbReference type="ARBA" id="ARBA00023002"/>
    </source>
</evidence>
<comment type="similarity">
    <text evidence="2 6">Belongs to the 6-phosphogluconate dehydrogenase family.</text>
</comment>
<keyword evidence="6" id="KW-0521">NADP</keyword>
<accession>A0A6A6ZAK0</accession>
<feature type="active site" description="Proton acceptor" evidence="7">
    <location>
        <position position="189"/>
    </location>
</feature>
<dbReference type="PANTHER" id="PTHR11811">
    <property type="entry name" value="6-PHOSPHOGLUCONATE DEHYDROGENASE"/>
    <property type="match status" value="1"/>
</dbReference>
<dbReference type="SUPFAM" id="SSF51735">
    <property type="entry name" value="NAD(P)-binding Rossmann-fold domains"/>
    <property type="match status" value="1"/>
</dbReference>
<comment type="function">
    <text evidence="6">Catalyzes the oxidative decarboxylation of 6-phosphogluconate to ribulose 5-phosphate and CO(2), with concomitant reduction of NADP to NADPH.</text>
</comment>
<evidence type="ECO:0000256" key="1">
    <source>
        <dbReference type="ARBA" id="ARBA00004874"/>
    </source>
</evidence>
<dbReference type="OrthoDB" id="434986at2759"/>
<dbReference type="EMBL" id="MU003692">
    <property type="protein sequence ID" value="KAF2817324.1"/>
    <property type="molecule type" value="Genomic_DNA"/>
</dbReference>
<evidence type="ECO:0000256" key="8">
    <source>
        <dbReference type="SAM" id="MobiDB-lite"/>
    </source>
</evidence>
<keyword evidence="5 6" id="KW-0570">Pentose shunt</keyword>
<dbReference type="Gene3D" id="1.10.1040.10">
    <property type="entry name" value="N-(1-d-carboxylethyl)-l-norvaline Dehydrogenase, domain 2"/>
    <property type="match status" value="1"/>
</dbReference>
<comment type="catalytic activity">
    <reaction evidence="6">
        <text>6-phospho-D-gluconate + NADP(+) = D-ribulose 5-phosphate + CO2 + NADPH</text>
        <dbReference type="Rhea" id="RHEA:10116"/>
        <dbReference type="ChEBI" id="CHEBI:16526"/>
        <dbReference type="ChEBI" id="CHEBI:57783"/>
        <dbReference type="ChEBI" id="CHEBI:58121"/>
        <dbReference type="ChEBI" id="CHEBI:58349"/>
        <dbReference type="ChEBI" id="CHEBI:58759"/>
        <dbReference type="EC" id="1.1.1.44"/>
    </reaction>
</comment>
<dbReference type="GeneID" id="54462516"/>
<dbReference type="GO" id="GO:0004616">
    <property type="term" value="F:phosphogluconate dehydrogenase (decarboxylating) activity"/>
    <property type="evidence" value="ECO:0007669"/>
    <property type="project" value="UniProtKB-EC"/>
</dbReference>
<dbReference type="GO" id="GO:0006098">
    <property type="term" value="P:pentose-phosphate shunt"/>
    <property type="evidence" value="ECO:0007669"/>
    <property type="project" value="UniProtKB-UniPathway"/>
</dbReference>
<feature type="active site" description="Proton donor" evidence="7">
    <location>
        <position position="196"/>
    </location>
</feature>
<feature type="region of interest" description="Disordered" evidence="8">
    <location>
        <begin position="479"/>
        <end position="505"/>
    </location>
</feature>
<dbReference type="GO" id="GO:0019521">
    <property type="term" value="P:D-gluconate metabolic process"/>
    <property type="evidence" value="ECO:0007669"/>
    <property type="project" value="UniProtKB-KW"/>
</dbReference>
<reference evidence="12" key="2">
    <citation type="submission" date="2020-04" db="EMBL/GenBank/DDBJ databases">
        <authorList>
            <consortium name="NCBI Genome Project"/>
        </authorList>
    </citation>
    <scope>NUCLEOTIDE SEQUENCE</scope>
    <source>
        <strain evidence="12">CBS 304.34</strain>
    </source>
</reference>
<organism evidence="10">
    <name type="scientific">Mytilinidion resinicola</name>
    <dbReference type="NCBI Taxonomy" id="574789"/>
    <lineage>
        <taxon>Eukaryota</taxon>
        <taxon>Fungi</taxon>
        <taxon>Dikarya</taxon>
        <taxon>Ascomycota</taxon>
        <taxon>Pezizomycotina</taxon>
        <taxon>Dothideomycetes</taxon>
        <taxon>Pleosporomycetidae</taxon>
        <taxon>Mytilinidiales</taxon>
        <taxon>Mytilinidiaceae</taxon>
        <taxon>Mytilinidion</taxon>
    </lineage>
</organism>
<dbReference type="InterPro" id="IPR006113">
    <property type="entry name" value="6PGDH_Gnd/GntZ"/>
</dbReference>
<evidence type="ECO:0000256" key="7">
    <source>
        <dbReference type="PIRSR" id="PIRSR000109-1"/>
    </source>
</evidence>
<protein>
    <recommendedName>
        <fullName evidence="6">6-phosphogluconate dehydrogenase, decarboxylating</fullName>
        <ecNumber evidence="6">1.1.1.44</ecNumber>
    </recommendedName>
</protein>
<dbReference type="GO" id="GO:0050661">
    <property type="term" value="F:NADP binding"/>
    <property type="evidence" value="ECO:0007669"/>
    <property type="project" value="InterPro"/>
</dbReference>
<dbReference type="InterPro" id="IPR008927">
    <property type="entry name" value="6-PGluconate_DH-like_C_sf"/>
</dbReference>
<dbReference type="Pfam" id="PF03446">
    <property type="entry name" value="NAD_binding_2"/>
    <property type="match status" value="1"/>
</dbReference>
<feature type="domain" description="6-phosphogluconate dehydrogenase C-terminal" evidence="9">
    <location>
        <begin position="185"/>
        <end position="494"/>
    </location>
</feature>
<proteinExistence type="inferred from homology"/>
<dbReference type="RefSeq" id="XP_033584288.1">
    <property type="nucleotide sequence ID" value="XM_033721623.1"/>
</dbReference>
<dbReference type="UniPathway" id="UPA00115">
    <property type="reaction ID" value="UER00410"/>
</dbReference>
<reference evidence="10 12" key="1">
    <citation type="journal article" date="2020" name="Stud. Mycol.">
        <title>101 Dothideomycetes genomes: a test case for predicting lifestyles and emergence of pathogens.</title>
        <authorList>
            <person name="Haridas S."/>
            <person name="Albert R."/>
            <person name="Binder M."/>
            <person name="Bloem J."/>
            <person name="Labutti K."/>
            <person name="Salamov A."/>
            <person name="Andreopoulos B."/>
            <person name="Baker S."/>
            <person name="Barry K."/>
            <person name="Bills G."/>
            <person name="Bluhm B."/>
            <person name="Cannon C."/>
            <person name="Castanera R."/>
            <person name="Culley D."/>
            <person name="Daum C."/>
            <person name="Ezra D."/>
            <person name="Gonzalez J."/>
            <person name="Henrissat B."/>
            <person name="Kuo A."/>
            <person name="Liang C."/>
            <person name="Lipzen A."/>
            <person name="Lutzoni F."/>
            <person name="Magnuson J."/>
            <person name="Mondo S."/>
            <person name="Nolan M."/>
            <person name="Ohm R."/>
            <person name="Pangilinan J."/>
            <person name="Park H.-J."/>
            <person name="Ramirez L."/>
            <person name="Alfaro M."/>
            <person name="Sun H."/>
            <person name="Tritt A."/>
            <person name="Yoshinaga Y."/>
            <person name="Zwiers L.-H."/>
            <person name="Turgeon B."/>
            <person name="Goodwin S."/>
            <person name="Spatafora J."/>
            <person name="Crous P."/>
            <person name="Grigoriev I."/>
        </authorList>
    </citation>
    <scope>NUCLEOTIDE SEQUENCE</scope>
    <source>
        <strain evidence="10 12">CBS 304.34</strain>
    </source>
</reference>
<dbReference type="AlphaFoldDB" id="A0A6A6ZAK0"/>
<dbReference type="SUPFAM" id="SSF48179">
    <property type="entry name" value="6-phosphogluconate dehydrogenase C-terminal domain-like"/>
    <property type="match status" value="1"/>
</dbReference>
<keyword evidence="4" id="KW-0311">Gluconate utilization</keyword>
<keyword evidence="3 6" id="KW-0560">Oxidoreductase</keyword>
<keyword evidence="11" id="KW-1185">Reference proteome</keyword>
<evidence type="ECO:0000259" key="9">
    <source>
        <dbReference type="SMART" id="SM01350"/>
    </source>
</evidence>
<dbReference type="Gene3D" id="1.20.5.320">
    <property type="entry name" value="6-Phosphogluconate Dehydrogenase, domain 3"/>
    <property type="match status" value="1"/>
</dbReference>
<evidence type="ECO:0000313" key="10">
    <source>
        <dbReference type="EMBL" id="KAF2817324.1"/>
    </source>
</evidence>
<dbReference type="SMART" id="SM01350">
    <property type="entry name" value="6PGD"/>
    <property type="match status" value="1"/>
</dbReference>
<evidence type="ECO:0000313" key="12">
    <source>
        <dbReference type="RefSeq" id="XP_033584288.1"/>
    </source>
</evidence>
<evidence type="ECO:0000313" key="11">
    <source>
        <dbReference type="Proteomes" id="UP000504636"/>
    </source>
</evidence>
<dbReference type="FunFam" id="3.40.50.720:FF:000634">
    <property type="entry name" value="6-phosphogluconate dehydrogenase, decarboxylating"/>
    <property type="match status" value="1"/>
</dbReference>
<comment type="pathway">
    <text evidence="1 6">Carbohydrate degradation; pentose phosphate pathway; D-ribulose 5-phosphate from D-glucose 6-phosphate (oxidative stage): step 3/3.</text>
</comment>
<dbReference type="InterPro" id="IPR006183">
    <property type="entry name" value="Pgluconate_DH"/>
</dbReference>
<dbReference type="Gene3D" id="3.40.50.720">
    <property type="entry name" value="NAD(P)-binding Rossmann-like Domain"/>
    <property type="match status" value="1"/>
</dbReference>
<dbReference type="InterPro" id="IPR006114">
    <property type="entry name" value="6PGDH_C"/>
</dbReference>
<name>A0A6A6ZAK0_9PEZI</name>
<reference evidence="12" key="3">
    <citation type="submission" date="2025-04" db="UniProtKB">
        <authorList>
            <consortium name="RefSeq"/>
        </authorList>
    </citation>
    <scope>IDENTIFICATION</scope>
    <source>
        <strain evidence="12">CBS 304.34</strain>
    </source>
</reference>
<gene>
    <name evidence="10 12" type="ORF">BDZ99DRAFT_470345</name>
</gene>
<dbReference type="InterPro" id="IPR036291">
    <property type="entry name" value="NAD(P)-bd_dom_sf"/>
</dbReference>
<dbReference type="PIRSF" id="PIRSF000109">
    <property type="entry name" value="6PGD"/>
    <property type="match status" value="1"/>
</dbReference>
<evidence type="ECO:0000256" key="5">
    <source>
        <dbReference type="ARBA" id="ARBA00023126"/>
    </source>
</evidence>
<dbReference type="EC" id="1.1.1.44" evidence="6"/>
<dbReference type="Proteomes" id="UP000504636">
    <property type="component" value="Unplaced"/>
</dbReference>
<evidence type="ECO:0000256" key="4">
    <source>
        <dbReference type="ARBA" id="ARBA00023064"/>
    </source>
</evidence>
<dbReference type="InterPro" id="IPR013328">
    <property type="entry name" value="6PGD_dom2"/>
</dbReference>
<dbReference type="Pfam" id="PF00393">
    <property type="entry name" value="6PGD"/>
    <property type="match status" value="1"/>
</dbReference>
<dbReference type="InterPro" id="IPR006115">
    <property type="entry name" value="6PGDH_NADP-bd"/>
</dbReference>